<organism evidence="3 4">
    <name type="scientific">Ewingella americana (strain ATCC 33852 / DSM 4580 / CCUG 14506 / JCM 5911 / LMG 7869 / NCTC 12157 / CDC 1468-78)</name>
    <dbReference type="NCBI Taxonomy" id="910964"/>
    <lineage>
        <taxon>Bacteria</taxon>
        <taxon>Pseudomonadati</taxon>
        <taxon>Pseudomonadota</taxon>
        <taxon>Gammaproteobacteria</taxon>
        <taxon>Enterobacterales</taxon>
        <taxon>Yersiniaceae</taxon>
        <taxon>Ewingella</taxon>
    </lineage>
</organism>
<evidence type="ECO:0000256" key="2">
    <source>
        <dbReference type="ARBA" id="ARBA00023002"/>
    </source>
</evidence>
<evidence type="ECO:0000313" key="4">
    <source>
        <dbReference type="Proteomes" id="UP000028640"/>
    </source>
</evidence>
<dbReference type="EC" id="1.1.1.100" evidence="3"/>
<dbReference type="PANTHER" id="PTHR43639">
    <property type="entry name" value="OXIDOREDUCTASE, SHORT-CHAIN DEHYDROGENASE/REDUCTASE FAMILY (AFU_ORTHOLOGUE AFUA_5G02870)"/>
    <property type="match status" value="1"/>
</dbReference>
<reference evidence="3 4" key="1">
    <citation type="submission" date="2014-05" db="EMBL/GenBank/DDBJ databases">
        <title>ATOL: Assembling a taxonomically balanced genome-scale reconstruction of the evolutionary history of the Enterobacteriaceae.</title>
        <authorList>
            <person name="Plunkett G.III."/>
            <person name="Neeno-Eckwall E.C."/>
            <person name="Glasner J.D."/>
            <person name="Perna N.T."/>
        </authorList>
    </citation>
    <scope>NUCLEOTIDE SEQUENCE [LARGE SCALE GENOMIC DNA]</scope>
    <source>
        <strain evidence="3 4">ATCC 33852</strain>
    </source>
</reference>
<dbReference type="InterPro" id="IPR036291">
    <property type="entry name" value="NAD(P)-bd_dom_sf"/>
</dbReference>
<dbReference type="Gene3D" id="3.40.50.720">
    <property type="entry name" value="NAD(P)-binding Rossmann-like Domain"/>
    <property type="match status" value="1"/>
</dbReference>
<dbReference type="NCBIfam" id="NF005559">
    <property type="entry name" value="PRK07231.1"/>
    <property type="match status" value="1"/>
</dbReference>
<dbReference type="FunFam" id="3.40.50.720:FF:000084">
    <property type="entry name" value="Short-chain dehydrogenase reductase"/>
    <property type="match status" value="1"/>
</dbReference>
<dbReference type="Proteomes" id="UP000028640">
    <property type="component" value="Unassembled WGS sequence"/>
</dbReference>
<dbReference type="OrthoDB" id="9803333at2"/>
<dbReference type="PRINTS" id="PR00080">
    <property type="entry name" value="SDRFAMILY"/>
</dbReference>
<dbReference type="InterPro" id="IPR002347">
    <property type="entry name" value="SDR_fam"/>
</dbReference>
<comment type="similarity">
    <text evidence="1">Belongs to the short-chain dehydrogenases/reductases (SDR) family.</text>
</comment>
<dbReference type="GO" id="GO:0004316">
    <property type="term" value="F:3-oxoacyl-[acyl-carrier-protein] reductase (NADPH) activity"/>
    <property type="evidence" value="ECO:0007669"/>
    <property type="project" value="UniProtKB-EC"/>
</dbReference>
<evidence type="ECO:0000256" key="1">
    <source>
        <dbReference type="ARBA" id="ARBA00006484"/>
    </source>
</evidence>
<dbReference type="Pfam" id="PF13561">
    <property type="entry name" value="adh_short_C2"/>
    <property type="match status" value="1"/>
</dbReference>
<protein>
    <submittedName>
        <fullName evidence="3">3-oxoacyl-[acyl-carrier protein] reductase</fullName>
        <ecNumber evidence="3">1.1.1.100</ecNumber>
    </submittedName>
</protein>
<dbReference type="EMBL" id="JMPJ01000074">
    <property type="protein sequence ID" value="KFC77603.1"/>
    <property type="molecule type" value="Genomic_DNA"/>
</dbReference>
<dbReference type="InterPro" id="IPR020904">
    <property type="entry name" value="Sc_DH/Rdtase_CS"/>
</dbReference>
<comment type="caution">
    <text evidence="3">The sequence shown here is derived from an EMBL/GenBank/DDBJ whole genome shotgun (WGS) entry which is preliminary data.</text>
</comment>
<dbReference type="RefSeq" id="WP_034795674.1">
    <property type="nucleotide sequence ID" value="NZ_JMPJ01000074.1"/>
</dbReference>
<name>A0A085G1K8_EWIA3</name>
<dbReference type="GeneID" id="78382404"/>
<dbReference type="SUPFAM" id="SSF51735">
    <property type="entry name" value="NAD(P)-binding Rossmann-fold domains"/>
    <property type="match status" value="1"/>
</dbReference>
<accession>A0A085G1K8</accession>
<dbReference type="STRING" id="910964.GEAM_4209"/>
<dbReference type="PROSITE" id="PS00061">
    <property type="entry name" value="ADH_SHORT"/>
    <property type="match status" value="1"/>
</dbReference>
<dbReference type="PANTHER" id="PTHR43639:SF1">
    <property type="entry name" value="SHORT-CHAIN DEHYDROGENASE_REDUCTASE FAMILY PROTEIN"/>
    <property type="match status" value="1"/>
</dbReference>
<keyword evidence="2 3" id="KW-0560">Oxidoreductase</keyword>
<keyword evidence="4" id="KW-1185">Reference proteome</keyword>
<proteinExistence type="inferred from homology"/>
<gene>
    <name evidence="3" type="ORF">GEAM_4209</name>
</gene>
<dbReference type="eggNOG" id="COG1028">
    <property type="taxonomic scope" value="Bacteria"/>
</dbReference>
<evidence type="ECO:0000313" key="3">
    <source>
        <dbReference type="EMBL" id="KFC77603.1"/>
    </source>
</evidence>
<dbReference type="PRINTS" id="PR00081">
    <property type="entry name" value="GDHRDH"/>
</dbReference>
<dbReference type="AlphaFoldDB" id="A0A085G1K8"/>
<sequence>MSQILHAKVAVVTGGSKGIGAAIARDLALNGAYVVVNYASSKAGADAVVADIESHGGKAVAVQGDVSLAADAQRVVEAAVATYGRLDILVNNAGIYEFNPLEAITEEHFHRTFNINVLSPILMIQAAAKHLTAGGSIINIGSNITSMAPPSSTVYAASKKAAEGITVVLAKELGARQIRVNSVSPGPTQTEGTAAFMSQPNEMTQAIIAQTPLGRMGLPEDIAPAVTFLASDHARWITGEVITVSGGHK</sequence>